<sequence>MKARCKVCRYWQGPITANERYCPPEDVLAHEWGFCRRYAPRPAVEAMENARGKSFVAVWPETRATDVCGDFKMLVLAKEG</sequence>
<gene>
    <name evidence="1" type="ORF">G3N56_13975</name>
</gene>
<proteinExistence type="predicted"/>
<keyword evidence="2" id="KW-1185">Reference proteome</keyword>
<evidence type="ECO:0000313" key="2">
    <source>
        <dbReference type="Proteomes" id="UP000469724"/>
    </source>
</evidence>
<dbReference type="RefSeq" id="WP_163302922.1">
    <property type="nucleotide sequence ID" value="NZ_JAAGRQ010000064.1"/>
</dbReference>
<dbReference type="EMBL" id="JAAGRQ010000064">
    <property type="protein sequence ID" value="NDY57840.1"/>
    <property type="molecule type" value="Genomic_DNA"/>
</dbReference>
<evidence type="ECO:0000313" key="1">
    <source>
        <dbReference type="EMBL" id="NDY57840.1"/>
    </source>
</evidence>
<protein>
    <submittedName>
        <fullName evidence="1">Uncharacterized protein</fullName>
    </submittedName>
</protein>
<name>A0A7K3NNT0_9BACT</name>
<comment type="caution">
    <text evidence="1">The sequence shown here is derived from an EMBL/GenBank/DDBJ whole genome shotgun (WGS) entry which is preliminary data.</text>
</comment>
<reference evidence="1 2" key="1">
    <citation type="submission" date="2020-02" db="EMBL/GenBank/DDBJ databases">
        <title>Comparative genomics of sulfur disproportionating microorganisms.</title>
        <authorList>
            <person name="Ward L.M."/>
            <person name="Bertran E."/>
            <person name="Johnston D.T."/>
        </authorList>
    </citation>
    <scope>NUCLEOTIDE SEQUENCE [LARGE SCALE GENOMIC DNA]</scope>
    <source>
        <strain evidence="1 2">DSM 3696</strain>
    </source>
</reference>
<dbReference type="Proteomes" id="UP000469724">
    <property type="component" value="Unassembled WGS sequence"/>
</dbReference>
<accession>A0A7K3NNT0</accession>
<dbReference type="AlphaFoldDB" id="A0A7K3NNT0"/>
<organism evidence="1 2">
    <name type="scientific">Desulfolutivibrio sulfodismutans</name>
    <dbReference type="NCBI Taxonomy" id="63561"/>
    <lineage>
        <taxon>Bacteria</taxon>
        <taxon>Pseudomonadati</taxon>
        <taxon>Thermodesulfobacteriota</taxon>
        <taxon>Desulfovibrionia</taxon>
        <taxon>Desulfovibrionales</taxon>
        <taxon>Desulfovibrionaceae</taxon>
        <taxon>Desulfolutivibrio</taxon>
    </lineage>
</organism>